<feature type="compositionally biased region" description="Polar residues" evidence="7">
    <location>
        <begin position="1387"/>
        <end position="1426"/>
    </location>
</feature>
<feature type="region of interest" description="Disordered" evidence="7">
    <location>
        <begin position="413"/>
        <end position="442"/>
    </location>
</feature>
<feature type="region of interest" description="Disordered" evidence="7">
    <location>
        <begin position="473"/>
        <end position="494"/>
    </location>
</feature>
<dbReference type="Proteomes" id="UP001590950">
    <property type="component" value="Unassembled WGS sequence"/>
</dbReference>
<feature type="compositionally biased region" description="Low complexity" evidence="7">
    <location>
        <begin position="475"/>
        <end position="488"/>
    </location>
</feature>
<feature type="compositionally biased region" description="Polar residues" evidence="7">
    <location>
        <begin position="1204"/>
        <end position="1220"/>
    </location>
</feature>
<evidence type="ECO:0000313" key="9">
    <source>
        <dbReference type="EMBL" id="KAL2044182.1"/>
    </source>
</evidence>
<feature type="compositionally biased region" description="Polar residues" evidence="7">
    <location>
        <begin position="415"/>
        <end position="425"/>
    </location>
</feature>
<dbReference type="InterPro" id="IPR056421">
    <property type="entry name" value="TPR_GEMI5"/>
</dbReference>
<feature type="compositionally biased region" description="Low complexity" evidence="7">
    <location>
        <begin position="1243"/>
        <end position="1254"/>
    </location>
</feature>
<proteinExistence type="predicted"/>
<gene>
    <name evidence="9" type="ORF">N7G274_002887</name>
</gene>
<reference evidence="9 10" key="1">
    <citation type="submission" date="2024-09" db="EMBL/GenBank/DDBJ databases">
        <title>Rethinking Asexuality: The Enigmatic Case of Functional Sexual Genes in Lepraria (Stereocaulaceae).</title>
        <authorList>
            <person name="Doellman M."/>
            <person name="Sun Y."/>
            <person name="Barcenas-Pena A."/>
            <person name="Lumbsch H.T."/>
            <person name="Grewe F."/>
        </authorList>
    </citation>
    <scope>NUCLEOTIDE SEQUENCE [LARGE SCALE GENOMIC DNA]</scope>
    <source>
        <strain evidence="9 10">Mercado 3170</strain>
    </source>
</reference>
<keyword evidence="3" id="KW-0694">RNA-binding</keyword>
<protein>
    <recommendedName>
        <fullName evidence="8">Gem-associated protein 5 TPR domain-containing protein</fullName>
    </recommendedName>
</protein>
<name>A0ABR4AEC6_9LECA</name>
<comment type="subcellular location">
    <subcellularLocation>
        <location evidence="1">Nucleus</location>
    </subcellularLocation>
</comment>
<feature type="compositionally biased region" description="Polar residues" evidence="7">
    <location>
        <begin position="1698"/>
        <end position="1711"/>
    </location>
</feature>
<feature type="region of interest" description="Disordered" evidence="7">
    <location>
        <begin position="1340"/>
        <end position="1359"/>
    </location>
</feature>
<dbReference type="Pfam" id="PF23774">
    <property type="entry name" value="TPR_GEMI5"/>
    <property type="match status" value="1"/>
</dbReference>
<feature type="compositionally biased region" description="Basic residues" evidence="7">
    <location>
        <begin position="1080"/>
        <end position="1089"/>
    </location>
</feature>
<feature type="compositionally biased region" description="Basic and acidic residues" evidence="7">
    <location>
        <begin position="1090"/>
        <end position="1099"/>
    </location>
</feature>
<evidence type="ECO:0000256" key="5">
    <source>
        <dbReference type="ARBA" id="ARBA00023163"/>
    </source>
</evidence>
<keyword evidence="4" id="KW-0805">Transcription regulation</keyword>
<feature type="domain" description="Gem-associated protein 5 TPR" evidence="8">
    <location>
        <begin position="604"/>
        <end position="758"/>
    </location>
</feature>
<dbReference type="Gene3D" id="2.130.10.10">
    <property type="entry name" value="YVTN repeat-like/Quinoprotein amine dehydrogenase"/>
    <property type="match status" value="1"/>
</dbReference>
<dbReference type="PANTHER" id="PTHR15528">
    <property type="entry name" value="PEROXISOME PROLIFERATOR ACTIVATED RECEPTOR GAMMA COACTIVATOR 1 PGC-1 -RELATED"/>
    <property type="match status" value="1"/>
</dbReference>
<feature type="compositionally biased region" description="Basic and acidic residues" evidence="7">
    <location>
        <begin position="986"/>
        <end position="1003"/>
    </location>
</feature>
<feature type="compositionally biased region" description="Polar residues" evidence="7">
    <location>
        <begin position="1147"/>
        <end position="1165"/>
    </location>
</feature>
<keyword evidence="10" id="KW-1185">Reference proteome</keyword>
<evidence type="ECO:0000256" key="2">
    <source>
        <dbReference type="ARBA" id="ARBA00022553"/>
    </source>
</evidence>
<keyword evidence="6" id="KW-0539">Nucleus</keyword>
<feature type="region of interest" description="Disordered" evidence="7">
    <location>
        <begin position="768"/>
        <end position="810"/>
    </location>
</feature>
<feature type="region of interest" description="Disordered" evidence="7">
    <location>
        <begin position="1586"/>
        <end position="1612"/>
    </location>
</feature>
<dbReference type="PANTHER" id="PTHR15528:SF11">
    <property type="entry name" value="FI18188P1"/>
    <property type="match status" value="1"/>
</dbReference>
<comment type="caution">
    <text evidence="9">The sequence shown here is derived from an EMBL/GenBank/DDBJ whole genome shotgun (WGS) entry which is preliminary data.</text>
</comment>
<feature type="compositionally biased region" description="Polar residues" evidence="7">
    <location>
        <begin position="1029"/>
        <end position="1073"/>
    </location>
</feature>
<feature type="region of interest" description="Disordered" evidence="7">
    <location>
        <begin position="66"/>
        <end position="85"/>
    </location>
</feature>
<feature type="compositionally biased region" description="Low complexity" evidence="7">
    <location>
        <begin position="783"/>
        <end position="803"/>
    </location>
</feature>
<accession>A0ABR4AEC6</accession>
<feature type="compositionally biased region" description="Pro residues" evidence="7">
    <location>
        <begin position="1586"/>
        <end position="1596"/>
    </location>
</feature>
<evidence type="ECO:0000256" key="4">
    <source>
        <dbReference type="ARBA" id="ARBA00023015"/>
    </source>
</evidence>
<dbReference type="InterPro" id="IPR015943">
    <property type="entry name" value="WD40/YVTN_repeat-like_dom_sf"/>
</dbReference>
<dbReference type="InterPro" id="IPR034605">
    <property type="entry name" value="PGC-1"/>
</dbReference>
<sequence length="1720" mass="188086">MRGAGLVSRGVTCRTSCFRPTYLPSPLTSITYSSQTAYVSLYEDVDRSLDLSCEAFAMSAGQLARHRSSSSGTRPSLRDVRSATPIDPRTTNVDFDPCAATGSTFLFAHGSSIICLQHDTLAVERKFELHKEKVVLIAVDNVSERGAGRLAFSYDVGGTVFVWDIFTGVEYTKFYSYEPIGVAAWMKNGNVVFGNPQGTVVIFTPSHNEHKSARTIYDPITAIAPAWDCQTYAIGYLNGTILIASIEPTVDPKQDAKFTILHNLTTARAPSPIVHLAWHASSTKQKSDMLVSQTMDGDLRVWSVAKPATAEMPKTIRILKRMDNVEAGRHWCSWSKNGRVLQFSDSETWSWDVRTKHVSCEPIPTVDGVRGLACYGQQATLFTLGPNSSVQQYDTSPPALVATMQYNPMLPPAVPSTNSSGQSQFIPGAAPPGPSSRTDAARGPLTLSTIQSTTNEMNAIDHARQLREEMGSPISTTSRTDTMSSRSSAHPRWPRHVPSIASQAASGISGTTFSTISPSMVGRDSLFSGGTSIYQSSASIASSGRRSKGSRLRQEVLRSPETQYIDLFPRTRQRLSSVAYQHTEPVDQDTMTPDDCRRRMLELVFGWNDDIEPLIRDELHHHIAGSHSAVLLAKWLGDVDSDMMAAAISSGNVSSSDWMVLALSSMGGSASMGKMGQAFVQRLLSQGEYHIGATILLGMGDREDAVEVYVSRNYYMEAILLTCLIFPDDWQRQAHLVRRWGEFVVENSQQHLAIRCFACTGVEGPVPWTSPSPRPIDTPGQTPSSISSMLSPPVSPPAAQSASHTRMTTKNSSLKLVTQFDRSAPAFKFPGLASTERTPTNGPGVTPIAESAISPGGATPGGFSSRRGMNSLASRAMTPGGFNRNRLPSIGETPVDGNQPAIARPTQLPTPDNSGSDLEKEKEKQFKAQAAEGKKEAPEAPPLLLTSARYDPGSAKNSPMTAVPQTTVRTTVLPDPSQDSFTSFQERSRDRNGSRDRKPDGLHIRMPSQDQIVHHHYISTTNEQRKSHAMNSLSSAGLSTGRSDTKSPSISGYSMSSAKSPSISGRSTDNYISSLEAAGYHRKQKGSSRKRTESRDGRAHKSLSKGRTRERSAEDRGRGERRYIRPAKRSPSSPKPMSPETYIEPSTGESLNAQLAGMNSPSVSEGRSLREEPRTVTKLRSGSKASENSHRTVRHISPDPFTGFDTSTGRSKVSSRQPSPITFLDPNVRGRSKSKAGGSHARSPSSPLPMAMSPQGKHYQASDEDDDPLRLVEANRQRLRSRHRSSSRKPRERGSSSRRDKSPDRRRAHDEYNLCVRENEEIQSAIEPRRISGDLMLPAFEQPKLQRKKSERSQRKELAAKELEARRESLLRNVDVPQILRPDELNSTRPSFNRSQTDLSNSPTSWNPTMPRPQNQGFPSTTSATGNGDPVSRAASTGPYGLPATPRAMRHPRYDNKTNEIPSVPEIPDSLQPLPETYYTGQPMHEPPRSVSAPIPEQQHPPMPAELPMHPAFHKGLRPTKRSNFSPLGDIGAHRRKHSGDNTQSMMYAPVTASIDETIHGAAEPDIIVVEEPPLLPELQHLTMVPPPPPPPPPAPFTHRHDPESSSLSSSSGVGVIQMVLHDEPGDENNVVEIPPPPPLHSGNVRSPPIENAVSPPLGGVNRSSSNHRRGRSESFKNGINFKGITDRLRSSSRGRMTKSPEQNINNTPSPYESVPPLYF</sequence>
<evidence type="ECO:0000256" key="7">
    <source>
        <dbReference type="SAM" id="MobiDB-lite"/>
    </source>
</evidence>
<feature type="compositionally biased region" description="Basic and acidic residues" evidence="7">
    <location>
        <begin position="1107"/>
        <end position="1123"/>
    </location>
</feature>
<evidence type="ECO:0000256" key="6">
    <source>
        <dbReference type="ARBA" id="ARBA00023242"/>
    </source>
</evidence>
<feature type="compositionally biased region" description="Polar residues" evidence="7">
    <location>
        <begin position="955"/>
        <end position="970"/>
    </location>
</feature>
<feature type="region of interest" description="Disordered" evidence="7">
    <location>
        <begin position="1524"/>
        <end position="1543"/>
    </location>
</feature>
<feature type="compositionally biased region" description="Basic and acidic residues" evidence="7">
    <location>
        <begin position="917"/>
        <end position="938"/>
    </location>
</feature>
<feature type="region of interest" description="Disordered" evidence="7">
    <location>
        <begin position="830"/>
        <end position="1311"/>
    </location>
</feature>
<evidence type="ECO:0000259" key="8">
    <source>
        <dbReference type="Pfam" id="PF23774"/>
    </source>
</evidence>
<feature type="compositionally biased region" description="Basic and acidic residues" evidence="7">
    <location>
        <begin position="1292"/>
        <end position="1311"/>
    </location>
</feature>
<organism evidence="9 10">
    <name type="scientific">Stereocaulon virgatum</name>
    <dbReference type="NCBI Taxonomy" id="373712"/>
    <lineage>
        <taxon>Eukaryota</taxon>
        <taxon>Fungi</taxon>
        <taxon>Dikarya</taxon>
        <taxon>Ascomycota</taxon>
        <taxon>Pezizomycotina</taxon>
        <taxon>Lecanoromycetes</taxon>
        <taxon>OSLEUM clade</taxon>
        <taxon>Lecanoromycetidae</taxon>
        <taxon>Lecanorales</taxon>
        <taxon>Lecanorineae</taxon>
        <taxon>Stereocaulaceae</taxon>
        <taxon>Stereocaulon</taxon>
    </lineage>
</organism>
<feature type="region of interest" description="Disordered" evidence="7">
    <location>
        <begin position="1626"/>
        <end position="1720"/>
    </location>
</feature>
<feature type="compositionally biased region" description="Basic residues" evidence="7">
    <location>
        <begin position="1277"/>
        <end position="1291"/>
    </location>
</feature>
<keyword evidence="2" id="KW-0597">Phosphoprotein</keyword>
<feature type="compositionally biased region" description="Polar residues" evidence="7">
    <location>
        <begin position="907"/>
        <end position="916"/>
    </location>
</feature>
<evidence type="ECO:0000313" key="10">
    <source>
        <dbReference type="Proteomes" id="UP001590950"/>
    </source>
</evidence>
<dbReference type="InterPro" id="IPR036322">
    <property type="entry name" value="WD40_repeat_dom_sf"/>
</dbReference>
<evidence type="ECO:0000256" key="3">
    <source>
        <dbReference type="ARBA" id="ARBA00022884"/>
    </source>
</evidence>
<evidence type="ECO:0000256" key="1">
    <source>
        <dbReference type="ARBA" id="ARBA00004123"/>
    </source>
</evidence>
<feature type="region of interest" description="Disordered" evidence="7">
    <location>
        <begin position="1381"/>
        <end position="1452"/>
    </location>
</feature>
<keyword evidence="5" id="KW-0804">Transcription</keyword>
<dbReference type="SUPFAM" id="SSF50978">
    <property type="entry name" value="WD40 repeat-like"/>
    <property type="match status" value="1"/>
</dbReference>
<dbReference type="EMBL" id="JBEFKJ010000009">
    <property type="protein sequence ID" value="KAL2044182.1"/>
    <property type="molecule type" value="Genomic_DNA"/>
</dbReference>